<evidence type="ECO:0000313" key="2">
    <source>
        <dbReference type="Proteomes" id="UP001060085"/>
    </source>
</evidence>
<proteinExistence type="predicted"/>
<gene>
    <name evidence="1" type="ORF">M9H77_02891</name>
</gene>
<accession>A0ACC0CA41</accession>
<dbReference type="EMBL" id="CM044701">
    <property type="protein sequence ID" value="KAI5681663.1"/>
    <property type="molecule type" value="Genomic_DNA"/>
</dbReference>
<sequence>MPYSACHEHFNRRVVPLRLLMVKANTLPEPARWQTQCVLSTFLFQSKHSMQIAPVPPLRLLLGGDNPHLHRHSMEELLLNSHYNKKKKFSRSIYDAKPRSR</sequence>
<keyword evidence="2" id="KW-1185">Reference proteome</keyword>
<evidence type="ECO:0000313" key="1">
    <source>
        <dbReference type="EMBL" id="KAI5681663.1"/>
    </source>
</evidence>
<dbReference type="Proteomes" id="UP001060085">
    <property type="component" value="Linkage Group LG01"/>
</dbReference>
<name>A0ACC0CA41_CATRO</name>
<comment type="caution">
    <text evidence="1">The sequence shown here is derived from an EMBL/GenBank/DDBJ whole genome shotgun (WGS) entry which is preliminary data.</text>
</comment>
<protein>
    <submittedName>
        <fullName evidence="1">Uncharacterized protein</fullName>
    </submittedName>
</protein>
<organism evidence="1 2">
    <name type="scientific">Catharanthus roseus</name>
    <name type="common">Madagascar periwinkle</name>
    <name type="synonym">Vinca rosea</name>
    <dbReference type="NCBI Taxonomy" id="4058"/>
    <lineage>
        <taxon>Eukaryota</taxon>
        <taxon>Viridiplantae</taxon>
        <taxon>Streptophyta</taxon>
        <taxon>Embryophyta</taxon>
        <taxon>Tracheophyta</taxon>
        <taxon>Spermatophyta</taxon>
        <taxon>Magnoliopsida</taxon>
        <taxon>eudicotyledons</taxon>
        <taxon>Gunneridae</taxon>
        <taxon>Pentapetalae</taxon>
        <taxon>asterids</taxon>
        <taxon>lamiids</taxon>
        <taxon>Gentianales</taxon>
        <taxon>Apocynaceae</taxon>
        <taxon>Rauvolfioideae</taxon>
        <taxon>Vinceae</taxon>
        <taxon>Catharanthinae</taxon>
        <taxon>Catharanthus</taxon>
    </lineage>
</organism>
<reference evidence="2" key="1">
    <citation type="journal article" date="2023" name="Nat. Plants">
        <title>Single-cell RNA sequencing provides a high-resolution roadmap for understanding the multicellular compartmentation of specialized metabolism.</title>
        <authorList>
            <person name="Sun S."/>
            <person name="Shen X."/>
            <person name="Li Y."/>
            <person name="Li Y."/>
            <person name="Wang S."/>
            <person name="Li R."/>
            <person name="Zhang H."/>
            <person name="Shen G."/>
            <person name="Guo B."/>
            <person name="Wei J."/>
            <person name="Xu J."/>
            <person name="St-Pierre B."/>
            <person name="Chen S."/>
            <person name="Sun C."/>
        </authorList>
    </citation>
    <scope>NUCLEOTIDE SEQUENCE [LARGE SCALE GENOMIC DNA]</scope>
</reference>